<comment type="similarity">
    <text evidence="1 11">Belongs to the thymidine kinase family.</text>
</comment>
<dbReference type="PIRSF" id="PIRSF035805">
    <property type="entry name" value="TK_cell"/>
    <property type="match status" value="1"/>
</dbReference>
<evidence type="ECO:0000256" key="6">
    <source>
        <dbReference type="ARBA" id="ARBA00022777"/>
    </source>
</evidence>
<dbReference type="InterPro" id="IPR001267">
    <property type="entry name" value="Thymidine_kinase"/>
</dbReference>
<dbReference type="GO" id="GO:0071897">
    <property type="term" value="P:DNA biosynthetic process"/>
    <property type="evidence" value="ECO:0007669"/>
    <property type="project" value="UniProtKB-KW"/>
</dbReference>
<keyword evidence="3 10" id="KW-0237">DNA synthesis</keyword>
<name>A0A5C1Q7R3_9SPIO</name>
<evidence type="ECO:0000256" key="9">
    <source>
        <dbReference type="PIRSR" id="PIRSR035805-2"/>
    </source>
</evidence>
<accession>A0A5C1Q7R3</accession>
<dbReference type="KEGG" id="sper:EW093_01755"/>
<keyword evidence="4 10" id="KW-0808">Transferase</keyword>
<keyword evidence="13" id="KW-1185">Reference proteome</keyword>
<keyword evidence="7 10" id="KW-0067">ATP-binding</keyword>
<evidence type="ECO:0000256" key="4">
    <source>
        <dbReference type="ARBA" id="ARBA00022679"/>
    </source>
</evidence>
<feature type="binding site" evidence="9">
    <location>
        <begin position="156"/>
        <end position="159"/>
    </location>
    <ligand>
        <name>substrate</name>
    </ligand>
</feature>
<dbReference type="SUPFAM" id="SSF52540">
    <property type="entry name" value="P-loop containing nucleoside triphosphate hydrolases"/>
    <property type="match status" value="1"/>
</dbReference>
<feature type="active site" description="Proton acceptor" evidence="8">
    <location>
        <position position="81"/>
    </location>
</feature>
<feature type="binding site" evidence="9">
    <location>
        <position position="163"/>
    </location>
    <ligand>
        <name>substrate</name>
    </ligand>
</feature>
<dbReference type="InterPro" id="IPR027417">
    <property type="entry name" value="P-loop_NTPase"/>
</dbReference>
<evidence type="ECO:0000313" key="12">
    <source>
        <dbReference type="EMBL" id="QEN03481.1"/>
    </source>
</evidence>
<keyword evidence="5 10" id="KW-0547">Nucleotide-binding</keyword>
<evidence type="ECO:0000256" key="11">
    <source>
        <dbReference type="RuleBase" id="RU004165"/>
    </source>
</evidence>
<dbReference type="EC" id="2.7.1.21" evidence="2 10"/>
<reference evidence="12 13" key="2">
    <citation type="submission" date="2019-09" db="EMBL/GenBank/DDBJ databases">
        <title>Complete Genome Sequence and Methylome Analysis of free living Spirochaetas.</title>
        <authorList>
            <person name="Leshcheva N."/>
            <person name="Mikheeva N."/>
        </authorList>
    </citation>
    <scope>NUCLEOTIDE SEQUENCE [LARGE SCALE GENOMIC DNA]</scope>
    <source>
        <strain evidence="12 13">P</strain>
    </source>
</reference>
<evidence type="ECO:0000256" key="7">
    <source>
        <dbReference type="ARBA" id="ARBA00022840"/>
    </source>
</evidence>
<evidence type="ECO:0000256" key="8">
    <source>
        <dbReference type="PIRSR" id="PIRSR035805-1"/>
    </source>
</evidence>
<dbReference type="EMBL" id="CP035807">
    <property type="protein sequence ID" value="QEN03481.1"/>
    <property type="molecule type" value="Genomic_DNA"/>
</dbReference>
<dbReference type="Pfam" id="PF00265">
    <property type="entry name" value="TK"/>
    <property type="match status" value="1"/>
</dbReference>
<evidence type="ECO:0000256" key="2">
    <source>
        <dbReference type="ARBA" id="ARBA00012118"/>
    </source>
</evidence>
<dbReference type="PROSITE" id="PS00603">
    <property type="entry name" value="TK_CELLULAR_TYPE"/>
    <property type="match status" value="1"/>
</dbReference>
<evidence type="ECO:0000256" key="5">
    <source>
        <dbReference type="ARBA" id="ARBA00022741"/>
    </source>
</evidence>
<reference evidence="12 13" key="1">
    <citation type="submission" date="2019-02" db="EMBL/GenBank/DDBJ databases">
        <authorList>
            <person name="Fomenkov A."/>
            <person name="Dubinina G."/>
            <person name="Grabovich M."/>
            <person name="Vincze T."/>
            <person name="Roberts R.J."/>
        </authorList>
    </citation>
    <scope>NUCLEOTIDE SEQUENCE [LARGE SCALE GENOMIC DNA]</scope>
    <source>
        <strain evidence="12 13">P</strain>
    </source>
</reference>
<dbReference type="Gene3D" id="3.40.50.300">
    <property type="entry name" value="P-loop containing nucleotide triphosphate hydrolases"/>
    <property type="match status" value="1"/>
</dbReference>
<dbReference type="GO" id="GO:0005524">
    <property type="term" value="F:ATP binding"/>
    <property type="evidence" value="ECO:0007669"/>
    <property type="project" value="UniProtKB-KW"/>
</dbReference>
<dbReference type="InterPro" id="IPR020633">
    <property type="entry name" value="Thymidine_kinase_CS"/>
</dbReference>
<protein>
    <recommendedName>
        <fullName evidence="2 10">Thymidine kinase</fullName>
        <ecNumber evidence="2 10">2.7.1.21</ecNumber>
    </recommendedName>
</protein>
<proteinExistence type="inferred from homology"/>
<dbReference type="SUPFAM" id="SSF57716">
    <property type="entry name" value="Glucocorticoid receptor-like (DNA-binding domain)"/>
    <property type="match status" value="1"/>
</dbReference>
<dbReference type="OrthoDB" id="9781579at2"/>
<comment type="catalytic activity">
    <reaction evidence="10">
        <text>thymidine + ATP = dTMP + ADP + H(+)</text>
        <dbReference type="Rhea" id="RHEA:19129"/>
        <dbReference type="ChEBI" id="CHEBI:15378"/>
        <dbReference type="ChEBI" id="CHEBI:17748"/>
        <dbReference type="ChEBI" id="CHEBI:30616"/>
        <dbReference type="ChEBI" id="CHEBI:63528"/>
        <dbReference type="ChEBI" id="CHEBI:456216"/>
        <dbReference type="EC" id="2.7.1.21"/>
    </reaction>
</comment>
<dbReference type="GO" id="GO:0004797">
    <property type="term" value="F:thymidine kinase activity"/>
    <property type="evidence" value="ECO:0007669"/>
    <property type="project" value="UniProtKB-EC"/>
</dbReference>
<keyword evidence="6 10" id="KW-0418">Kinase</keyword>
<dbReference type="GO" id="GO:0046104">
    <property type="term" value="P:thymidine metabolic process"/>
    <property type="evidence" value="ECO:0007669"/>
    <property type="project" value="TreeGrafter"/>
</dbReference>
<evidence type="ECO:0000256" key="1">
    <source>
        <dbReference type="ARBA" id="ARBA00007587"/>
    </source>
</evidence>
<sequence>MNNGMIELIIGPMFSGKSSELLRRLTRYKIAGKQTLLLRPQRDTRGFFTHDKKENSVKEFFLENISDFKDLYNYDVIGIDEGQFFSDLKIIDKWADMGITVIVSALNGTSEKKTFSSVQDLIPISDQIDKLSAVCTNCGDDAQFSFYKVGNKENDIVVGEDEYTALCRKCWNEKSNMKSDEFSSFEDIIKNKDR</sequence>
<dbReference type="PANTHER" id="PTHR11441:SF0">
    <property type="entry name" value="THYMIDINE KINASE, CYTOSOLIC"/>
    <property type="match status" value="1"/>
</dbReference>
<dbReference type="PANTHER" id="PTHR11441">
    <property type="entry name" value="THYMIDINE KINASE"/>
    <property type="match status" value="1"/>
</dbReference>
<dbReference type="Gene3D" id="3.30.60.20">
    <property type="match status" value="1"/>
</dbReference>
<evidence type="ECO:0000256" key="3">
    <source>
        <dbReference type="ARBA" id="ARBA00022634"/>
    </source>
</evidence>
<evidence type="ECO:0000256" key="10">
    <source>
        <dbReference type="RuleBase" id="RU000544"/>
    </source>
</evidence>
<evidence type="ECO:0000313" key="13">
    <source>
        <dbReference type="Proteomes" id="UP000323824"/>
    </source>
</evidence>
<dbReference type="Proteomes" id="UP000323824">
    <property type="component" value="Chromosome"/>
</dbReference>
<dbReference type="AlphaFoldDB" id="A0A5C1Q7R3"/>
<gene>
    <name evidence="12" type="ORF">EW093_01755</name>
</gene>
<organism evidence="12 13">
    <name type="scientific">Thiospirochaeta perfilievii</name>
    <dbReference type="NCBI Taxonomy" id="252967"/>
    <lineage>
        <taxon>Bacteria</taxon>
        <taxon>Pseudomonadati</taxon>
        <taxon>Spirochaetota</taxon>
        <taxon>Spirochaetia</taxon>
        <taxon>Spirochaetales</taxon>
        <taxon>Spirochaetaceae</taxon>
        <taxon>Thiospirochaeta</taxon>
    </lineage>
</organism>